<reference evidence="1 2" key="1">
    <citation type="journal article" date="2015" name="Genome Biol. Evol.">
        <title>Phylogenomic analyses indicate that early fungi evolved digesting cell walls of algal ancestors of land plants.</title>
        <authorList>
            <person name="Chang Y."/>
            <person name="Wang S."/>
            <person name="Sekimoto S."/>
            <person name="Aerts A.L."/>
            <person name="Choi C."/>
            <person name="Clum A."/>
            <person name="LaButti K.M."/>
            <person name="Lindquist E.A."/>
            <person name="Yee Ngan C."/>
            <person name="Ohm R.A."/>
            <person name="Salamov A.A."/>
            <person name="Grigoriev I.V."/>
            <person name="Spatafora J.W."/>
            <person name="Berbee M.L."/>
        </authorList>
    </citation>
    <scope>NUCLEOTIDE SEQUENCE [LARGE SCALE GENOMIC DNA]</scope>
    <source>
        <strain evidence="1 2">JEL478</strain>
    </source>
</reference>
<dbReference type="Proteomes" id="UP000070544">
    <property type="component" value="Unassembled WGS sequence"/>
</dbReference>
<sequence length="173" mass="18893">MIANTIEACEYQMRLVSQALAAVVETGALALNYQTTVEARSHKILGGASPEIKQIFMFTLLSQFNQRHDSILLPRLAKSYSSLAHSSILESSPPNIYSTIPRDVPVVGDPVVFPDEILQPMNMAIFSPRGVQTGTTQIGFSVQKFSGVLDSIKQTATPNTLIYVLSARVKLLL</sequence>
<evidence type="ECO:0000313" key="2">
    <source>
        <dbReference type="Proteomes" id="UP000070544"/>
    </source>
</evidence>
<evidence type="ECO:0000313" key="1">
    <source>
        <dbReference type="EMBL" id="KXS14922.1"/>
    </source>
</evidence>
<accession>A0A139ADM6</accession>
<proteinExistence type="predicted"/>
<dbReference type="EMBL" id="KQ965765">
    <property type="protein sequence ID" value="KXS14922.1"/>
    <property type="molecule type" value="Genomic_DNA"/>
</dbReference>
<name>A0A139ADM6_GONPJ</name>
<keyword evidence="2" id="KW-1185">Reference proteome</keyword>
<dbReference type="AlphaFoldDB" id="A0A139ADM6"/>
<gene>
    <name evidence="1" type="ORF">M427DRAFT_44687</name>
</gene>
<protein>
    <submittedName>
        <fullName evidence="1">Uncharacterized protein</fullName>
    </submittedName>
</protein>
<organism evidence="1 2">
    <name type="scientific">Gonapodya prolifera (strain JEL478)</name>
    <name type="common">Monoblepharis prolifera</name>
    <dbReference type="NCBI Taxonomy" id="1344416"/>
    <lineage>
        <taxon>Eukaryota</taxon>
        <taxon>Fungi</taxon>
        <taxon>Fungi incertae sedis</taxon>
        <taxon>Chytridiomycota</taxon>
        <taxon>Chytridiomycota incertae sedis</taxon>
        <taxon>Monoblepharidomycetes</taxon>
        <taxon>Monoblepharidales</taxon>
        <taxon>Gonapodyaceae</taxon>
        <taxon>Gonapodya</taxon>
    </lineage>
</organism>